<dbReference type="RefSeq" id="WP_026381994.1">
    <property type="nucleotide sequence ID" value="NZ_AP028040.1"/>
</dbReference>
<dbReference type="Proteomes" id="UP000187251">
    <property type="component" value="Unassembled WGS sequence"/>
</dbReference>
<proteinExistence type="predicted"/>
<organism evidence="2 3">
    <name type="scientific">Alcaligenes xylosoxydans xylosoxydans</name>
    <name type="common">Achromobacter xylosoxidans</name>
    <dbReference type="NCBI Taxonomy" id="85698"/>
    <lineage>
        <taxon>Bacteria</taxon>
        <taxon>Pseudomonadati</taxon>
        <taxon>Pseudomonadota</taxon>
        <taxon>Betaproteobacteria</taxon>
        <taxon>Burkholderiales</taxon>
        <taxon>Alcaligenaceae</taxon>
        <taxon>Achromobacter</taxon>
    </lineage>
</organism>
<protein>
    <submittedName>
        <fullName evidence="1">Type VI secretion system baseplate subunit TssK</fullName>
    </submittedName>
    <submittedName>
        <fullName evidence="2">Type VI secretion system-associated protein</fullName>
    </submittedName>
</protein>
<dbReference type="EMBL" id="JAPZVI010000025">
    <property type="protein sequence ID" value="MCZ8404458.1"/>
    <property type="molecule type" value="Genomic_DNA"/>
</dbReference>
<dbReference type="PANTHER" id="PTHR35566:SF1">
    <property type="entry name" value="TYPE VI SECRETION SYSTEM BASEPLATE COMPONENT TSSK1"/>
    <property type="match status" value="1"/>
</dbReference>
<dbReference type="EMBL" id="MJMN01000025">
    <property type="protein sequence ID" value="OMG82902.1"/>
    <property type="molecule type" value="Genomic_DNA"/>
</dbReference>
<accession>A0A1R1JQR8</accession>
<dbReference type="AlphaFoldDB" id="A0A0M7M8Q1"/>
<reference evidence="1" key="2">
    <citation type="submission" date="2022-12" db="EMBL/GenBank/DDBJ databases">
        <authorList>
            <person name="Voronina O.L."/>
            <person name="Kunda M.S."/>
            <person name="Ryzhova N."/>
            <person name="Aksenova E.I."/>
        </authorList>
    </citation>
    <scope>NUCLEOTIDE SEQUENCE</scope>
    <source>
        <strain evidence="1">SCCH136:Ach223948</strain>
    </source>
</reference>
<reference evidence="2 3" key="1">
    <citation type="submission" date="2016-09" db="EMBL/GenBank/DDBJ databases">
        <title>Phylogenomics of Achromobacter.</title>
        <authorList>
            <person name="Jeukens J."/>
            <person name="Freschi L."/>
            <person name="Vincent A.T."/>
            <person name="Emond-Rheault J.-G."/>
            <person name="Kukavica-Ibrulj I."/>
            <person name="Charette S.J."/>
            <person name="Levesque R.C."/>
        </authorList>
    </citation>
    <scope>NUCLEOTIDE SEQUENCE [LARGE SCALE GENOMIC DNA]</scope>
    <source>
        <strain evidence="2 3">AUS488</strain>
    </source>
</reference>
<dbReference type="PANTHER" id="PTHR35566">
    <property type="entry name" value="BLR3599 PROTEIN"/>
    <property type="match status" value="1"/>
</dbReference>
<dbReference type="NCBIfam" id="TIGR03353">
    <property type="entry name" value="VI_chp_4"/>
    <property type="match status" value="1"/>
</dbReference>
<name>A0A0M7M8Q1_ALCXX</name>
<evidence type="ECO:0000313" key="2">
    <source>
        <dbReference type="EMBL" id="OMG82902.1"/>
    </source>
</evidence>
<dbReference type="Proteomes" id="UP001141992">
    <property type="component" value="Unassembled WGS sequence"/>
</dbReference>
<dbReference type="OrthoDB" id="9775333at2"/>
<evidence type="ECO:0000313" key="3">
    <source>
        <dbReference type="Proteomes" id="UP000187251"/>
    </source>
</evidence>
<evidence type="ECO:0000313" key="1">
    <source>
        <dbReference type="EMBL" id="MCZ8404458.1"/>
    </source>
</evidence>
<dbReference type="Pfam" id="PF05936">
    <property type="entry name" value="T6SS_VasE"/>
    <property type="match status" value="1"/>
</dbReference>
<comment type="caution">
    <text evidence="2">The sequence shown here is derived from an EMBL/GenBank/DDBJ whole genome shotgun (WGS) entry which is preliminary data.</text>
</comment>
<sequence>MSYSAKILWGEGLFLRPQHFQRQDAYHEARLAEMSRALHPYSWGLRAARFDAAALANGMLRATELSAIFPDGEIYNAPHNDDLPPAVALDGLDGASEAVFYLALHPMKDIGGNYRDAQQAQGFDARYAHQDSPAPDLYTNASTAELAFLRKNVRLLSEHEPRDALLTIPVARVRRTASAGYELDTGFIAPSLTVQACGALFEQLRRLLDALQAKVNALYGFHREPNKNIIEFRSGDVASFWLLHTANEAYSALSHLFHNPQLHPERLFQEMLRLAGALMTFSKVHTLADLPVYRHEQPGAAFAQLDTILRDLLDTVISTRYFSIVLEELRPSFHVGRLDSDKLDETTALYLSVSAATPASELAETVPLRFKVGAPDDVEKLVLSAMPGVQLAYTPQVPPAVPVKPGACYFTLQTRGSLYDRMLQARSIAIYAPSGIPELKLDLIAVTR</sequence>
<gene>
    <name evidence="1" type="primary">tssK</name>
    <name evidence="2" type="ORF">BIZ92_30050</name>
    <name evidence="1" type="ORF">O9570_23570</name>
</gene>
<dbReference type="InterPro" id="IPR010263">
    <property type="entry name" value="T6SS_TssK"/>
</dbReference>
<accession>A0A0M7M8Q1</accession>